<dbReference type="Gene3D" id="3.30.450.20">
    <property type="entry name" value="PAS domain"/>
    <property type="match status" value="2"/>
</dbReference>
<dbReference type="InterPro" id="IPR036097">
    <property type="entry name" value="HisK_dim/P_sf"/>
</dbReference>
<feature type="domain" description="Histidine kinase" evidence="8">
    <location>
        <begin position="610"/>
        <end position="831"/>
    </location>
</feature>
<dbReference type="InterPro" id="IPR001789">
    <property type="entry name" value="Sig_transdc_resp-reg_receiver"/>
</dbReference>
<keyword evidence="4" id="KW-0808">Transferase</keyword>
<dbReference type="SMART" id="SM00388">
    <property type="entry name" value="HisKA"/>
    <property type="match status" value="2"/>
</dbReference>
<evidence type="ECO:0000256" key="4">
    <source>
        <dbReference type="ARBA" id="ARBA00022679"/>
    </source>
</evidence>
<dbReference type="InterPro" id="IPR035965">
    <property type="entry name" value="PAS-like_dom_sf"/>
</dbReference>
<dbReference type="Gene3D" id="3.40.50.2300">
    <property type="match status" value="2"/>
</dbReference>
<dbReference type="InterPro" id="IPR005467">
    <property type="entry name" value="His_kinase_dom"/>
</dbReference>
<comment type="catalytic activity">
    <reaction evidence="1">
        <text>ATP + protein L-histidine = ADP + protein N-phospho-L-histidine.</text>
        <dbReference type="EC" id="2.7.13.3"/>
    </reaction>
</comment>
<evidence type="ECO:0000259" key="9">
    <source>
        <dbReference type="PROSITE" id="PS50110"/>
    </source>
</evidence>
<dbReference type="Gene3D" id="3.30.565.10">
    <property type="entry name" value="Histidine kinase-like ATPase, C-terminal domain"/>
    <property type="match status" value="2"/>
</dbReference>
<feature type="region of interest" description="Disordered" evidence="7">
    <location>
        <begin position="1153"/>
        <end position="1178"/>
    </location>
</feature>
<feature type="domain" description="Histidine kinase" evidence="8">
    <location>
        <begin position="1186"/>
        <end position="1455"/>
    </location>
</feature>
<dbReference type="Pfam" id="PF00072">
    <property type="entry name" value="Response_reg"/>
    <property type="match status" value="2"/>
</dbReference>
<accession>A0A550CBC8</accession>
<dbReference type="InterPro" id="IPR036890">
    <property type="entry name" value="HATPase_C_sf"/>
</dbReference>
<name>A0A550CBC8_9AGAR</name>
<dbReference type="STRING" id="97359.A0A550CBC8"/>
<organism evidence="11 12">
    <name type="scientific">Schizophyllum amplum</name>
    <dbReference type="NCBI Taxonomy" id="97359"/>
    <lineage>
        <taxon>Eukaryota</taxon>
        <taxon>Fungi</taxon>
        <taxon>Dikarya</taxon>
        <taxon>Basidiomycota</taxon>
        <taxon>Agaricomycotina</taxon>
        <taxon>Agaricomycetes</taxon>
        <taxon>Agaricomycetidae</taxon>
        <taxon>Agaricales</taxon>
        <taxon>Schizophyllaceae</taxon>
        <taxon>Schizophyllum</taxon>
    </lineage>
</organism>
<evidence type="ECO:0000256" key="1">
    <source>
        <dbReference type="ARBA" id="ARBA00000085"/>
    </source>
</evidence>
<dbReference type="InterPro" id="IPR004358">
    <property type="entry name" value="Sig_transdc_His_kin-like_C"/>
</dbReference>
<dbReference type="InterPro" id="IPR011006">
    <property type="entry name" value="CheY-like_superfamily"/>
</dbReference>
<evidence type="ECO:0000256" key="2">
    <source>
        <dbReference type="ARBA" id="ARBA00012438"/>
    </source>
</evidence>
<dbReference type="PRINTS" id="PR00344">
    <property type="entry name" value="BCTRLSENSOR"/>
</dbReference>
<feature type="domain" description="Response regulatory" evidence="9">
    <location>
        <begin position="1495"/>
        <end position="1619"/>
    </location>
</feature>
<dbReference type="GO" id="GO:0000155">
    <property type="term" value="F:phosphorelay sensor kinase activity"/>
    <property type="evidence" value="ECO:0007669"/>
    <property type="project" value="InterPro"/>
</dbReference>
<gene>
    <name evidence="11" type="ORF">BD626DRAFT_548830</name>
</gene>
<evidence type="ECO:0000256" key="3">
    <source>
        <dbReference type="ARBA" id="ARBA00022553"/>
    </source>
</evidence>
<evidence type="ECO:0000313" key="12">
    <source>
        <dbReference type="Proteomes" id="UP000320762"/>
    </source>
</evidence>
<evidence type="ECO:0000313" key="11">
    <source>
        <dbReference type="EMBL" id="TRM62099.1"/>
    </source>
</evidence>
<dbReference type="Pfam" id="PF13188">
    <property type="entry name" value="PAS_8"/>
    <property type="match status" value="1"/>
</dbReference>
<dbReference type="InterPro" id="IPR003594">
    <property type="entry name" value="HATPase_dom"/>
</dbReference>
<feature type="domain" description="PAS" evidence="10">
    <location>
        <begin position="1038"/>
        <end position="1080"/>
    </location>
</feature>
<dbReference type="EMBL" id="VDMD01000014">
    <property type="protein sequence ID" value="TRM62099.1"/>
    <property type="molecule type" value="Genomic_DNA"/>
</dbReference>
<keyword evidence="12" id="KW-1185">Reference proteome</keyword>
<dbReference type="InterPro" id="IPR003661">
    <property type="entry name" value="HisK_dim/P_dom"/>
</dbReference>
<dbReference type="CDD" id="cd16922">
    <property type="entry name" value="HATPase_EvgS-ArcB-TorS-like"/>
    <property type="match status" value="1"/>
</dbReference>
<feature type="region of interest" description="Disordered" evidence="7">
    <location>
        <begin position="868"/>
        <end position="892"/>
    </location>
</feature>
<comment type="caution">
    <text evidence="11">The sequence shown here is derived from an EMBL/GenBank/DDBJ whole genome shotgun (WGS) entry which is preliminary data.</text>
</comment>
<feature type="region of interest" description="Disordered" evidence="7">
    <location>
        <begin position="472"/>
        <end position="492"/>
    </location>
</feature>
<dbReference type="PANTHER" id="PTHR43547">
    <property type="entry name" value="TWO-COMPONENT HISTIDINE KINASE"/>
    <property type="match status" value="1"/>
</dbReference>
<evidence type="ECO:0000256" key="5">
    <source>
        <dbReference type="ARBA" id="ARBA00022777"/>
    </source>
</evidence>
<reference evidence="11 12" key="1">
    <citation type="journal article" date="2019" name="New Phytol.">
        <title>Comparative genomics reveals unique wood-decay strategies and fruiting body development in the Schizophyllaceae.</title>
        <authorList>
            <person name="Almasi E."/>
            <person name="Sahu N."/>
            <person name="Krizsan K."/>
            <person name="Balint B."/>
            <person name="Kovacs G.M."/>
            <person name="Kiss B."/>
            <person name="Cseklye J."/>
            <person name="Drula E."/>
            <person name="Henrissat B."/>
            <person name="Nagy I."/>
            <person name="Chovatia M."/>
            <person name="Adam C."/>
            <person name="LaButti K."/>
            <person name="Lipzen A."/>
            <person name="Riley R."/>
            <person name="Grigoriev I.V."/>
            <person name="Nagy L.G."/>
        </authorList>
    </citation>
    <scope>NUCLEOTIDE SEQUENCE [LARGE SCALE GENOMIC DNA]</scope>
    <source>
        <strain evidence="11 12">NL-1724</strain>
    </source>
</reference>
<dbReference type="SMART" id="SM00091">
    <property type="entry name" value="PAS"/>
    <property type="match status" value="1"/>
</dbReference>
<dbReference type="Gene3D" id="1.10.287.130">
    <property type="match status" value="2"/>
</dbReference>
<keyword evidence="3 6" id="KW-0597">Phosphoprotein</keyword>
<dbReference type="SMART" id="SM00448">
    <property type="entry name" value="REC"/>
    <property type="match status" value="2"/>
</dbReference>
<dbReference type="PROSITE" id="PS50110">
    <property type="entry name" value="RESPONSE_REGULATORY"/>
    <property type="match status" value="2"/>
</dbReference>
<dbReference type="InterPro" id="IPR000014">
    <property type="entry name" value="PAS"/>
</dbReference>
<dbReference type="CDD" id="cd00130">
    <property type="entry name" value="PAS"/>
    <property type="match status" value="1"/>
</dbReference>
<keyword evidence="5" id="KW-0418">Kinase</keyword>
<dbReference type="OrthoDB" id="60033at2759"/>
<proteinExistence type="predicted"/>
<dbReference type="PROSITE" id="PS50112">
    <property type="entry name" value="PAS"/>
    <property type="match status" value="1"/>
</dbReference>
<dbReference type="PANTHER" id="PTHR43547:SF2">
    <property type="entry name" value="HYBRID SIGNAL TRANSDUCTION HISTIDINE KINASE C"/>
    <property type="match status" value="1"/>
</dbReference>
<dbReference type="SMART" id="SM00387">
    <property type="entry name" value="HATPase_c"/>
    <property type="match status" value="2"/>
</dbReference>
<dbReference type="FunFam" id="3.30.565.10:FF:000006">
    <property type="entry name" value="Sensor histidine kinase WalK"/>
    <property type="match status" value="1"/>
</dbReference>
<dbReference type="CDD" id="cd00082">
    <property type="entry name" value="HisKA"/>
    <property type="match status" value="2"/>
</dbReference>
<feature type="modified residue" description="4-aspartylphosphate" evidence="6">
    <location>
        <position position="1548"/>
    </location>
</feature>
<feature type="compositionally biased region" description="Low complexity" evidence="7">
    <location>
        <begin position="875"/>
        <end position="887"/>
    </location>
</feature>
<feature type="compositionally biased region" description="Polar residues" evidence="7">
    <location>
        <begin position="474"/>
        <end position="485"/>
    </location>
</feature>
<protein>
    <recommendedName>
        <fullName evidence="2">histidine kinase</fullName>
        <ecNumber evidence="2">2.7.13.3</ecNumber>
    </recommendedName>
</protein>
<feature type="modified residue" description="4-aspartylphosphate" evidence="6">
    <location>
        <position position="955"/>
    </location>
</feature>
<sequence>MYRSAAPRDPDDQPYVAFLDAYPHPAFVLPALPALSKAAPSLHPVYANPAFRHLVLGTVLAADDAPGHAFFTSFVASQEVLSLGLWLIGTDPTTDLELRPQWFPPGAQNARLTITKTVMNAYIVCTTVLHTTIPQVLDTAPARRLPGLIPNFPDRDRSPSTPCQLFLPDGASSVAMLMETFDWASSPLGPREKWPQSLVSALGLCMSAAFPSAICWGPEKLLMYNEAYIDTAGTKHPQIFGQAGAVAWAELWEKIGPLMTDVYNGATIWKQNDLLFFNRLGPDRLPEENYYSFSYRPIPQEDGKIGGLLNDAFDTTKKVISDRRTNMLRDLIRSSIIVTSKTQFAASILQILSKPEYAYDVPFAGLYMCSVAKLEHADQLAPASATYTAATTIIEQAPKPTSCTLELAGTVGVATGHTAFPDTVELWLDNKTGSAPSSQFASALTSQLTSHTSSPMNGMTVNGSEKFARLSMHSPASTEYSTDTRGSQRRRRRADLPWPFEEAAQQRTPMLVPILNEAFVEGIDRRAWGDRPREAIVMPVGIDDDDTPRAMLILGLNTRRPYDENYQESMEFMRVTLGSALHAVLAREEDSIRAERLADLDAAKTSFFSNVSHELRTPLTLIGGPLDDCVAKLPEGSALRSSLRMASRNVQRLSRLVDSLMDFSKLAARRLEGAFRPVLLGPFVADLASMFRDPIEKSGMQYDVECDLSPDQPLCYIDPEFWEKIVFNLIGNAFKYTMSGTITIRVSFDATQATFSVQDTGIGIPAADMEKIFNRFHRVQCVSRSFEGTGIGLSLTKELVHLHGGELTVESHDDSHDDHGSTFAVSLPLGKDHLPPGSVHLEEEFAVGRRRYGQGIVNDAIMWSRTTDAGDHTPASDAGSLASDASGTGSGGSKLDPATMFFKKTDIVLIADDNSEMRHYMKTILAPYCTVVEASNGKEALELAIQKKPHVVLSDVMMPVMDGFALLGALQEHPATRLLPVILVTAKSGDDSRVEGLLSGADDYLAKPFRSAELVARVHLQMQLGKRRVFLETRFEERTKEVQQLLEQSPVAIFRTDVDGKIVYVNPRWFEMLSQPPGDVDNCIYDEDLAAFKKFWYREHEDDSSEHIIEFRCTDGKWYQGQLAPTDDGGALGTLTDISNQRMFEAAQLEHAREREATARRKAEEAEDRRQEAEQRRRGQELLIDVTSHELRQPVSAILNCSGLVRTNMVALLEHIQGAKSGAGVVLTAEQLDSMREDVEALDAIYQCGLAQERIANDVLSLSRMQLDSLNIQAVDFELVTETQRIVSIFRNEAKMHEINLSVHFGESLANLGVCVVRSDKSRYAQFTDSSPNRRDIRVDMEVSLLPPDDEDSAAYPRVARQNERLSNAKLASGTRLYIYVSVTDSGPGLQPDDLAVLFRRFQQGSLAAKSDVFGGSGLGLFVSRKLCDLMGGRIAVQSELGKGAVFSFFIESFAASVSASPNGSGQRSPPALSLSRVTSHGEMPMPNFAQSPLRVLITEDNLINQLMSLASRQLVKAGCTTVLANNGQQALDCLTSAGQPFDAVLMDIEMPVMDGIEAVRRIRQMEADGELRVRNRVYALTANAREGQVRLIKEAGMDAVLIKPYRIEDVIKAIRGVYSP</sequence>
<dbReference type="Pfam" id="PF00512">
    <property type="entry name" value="HisKA"/>
    <property type="match status" value="1"/>
</dbReference>
<evidence type="ECO:0000259" key="10">
    <source>
        <dbReference type="PROSITE" id="PS50112"/>
    </source>
</evidence>
<dbReference type="SUPFAM" id="SSF52172">
    <property type="entry name" value="CheY-like"/>
    <property type="match status" value="2"/>
</dbReference>
<dbReference type="EC" id="2.7.13.3" evidence="2"/>
<dbReference type="SUPFAM" id="SSF55874">
    <property type="entry name" value="ATPase domain of HSP90 chaperone/DNA topoisomerase II/histidine kinase"/>
    <property type="match status" value="2"/>
</dbReference>
<evidence type="ECO:0000256" key="6">
    <source>
        <dbReference type="PROSITE-ProRule" id="PRU00169"/>
    </source>
</evidence>
<dbReference type="PROSITE" id="PS50109">
    <property type="entry name" value="HIS_KIN"/>
    <property type="match status" value="2"/>
</dbReference>
<dbReference type="Proteomes" id="UP000320762">
    <property type="component" value="Unassembled WGS sequence"/>
</dbReference>
<evidence type="ECO:0000259" key="8">
    <source>
        <dbReference type="PROSITE" id="PS50109"/>
    </source>
</evidence>
<feature type="domain" description="Response regulatory" evidence="9">
    <location>
        <begin position="907"/>
        <end position="1022"/>
    </location>
</feature>
<evidence type="ECO:0000256" key="7">
    <source>
        <dbReference type="SAM" id="MobiDB-lite"/>
    </source>
</evidence>
<dbReference type="SUPFAM" id="SSF47384">
    <property type="entry name" value="Homodimeric domain of signal transducing histidine kinase"/>
    <property type="match status" value="2"/>
</dbReference>
<dbReference type="SUPFAM" id="SSF55785">
    <property type="entry name" value="PYP-like sensor domain (PAS domain)"/>
    <property type="match status" value="1"/>
</dbReference>
<dbReference type="CDD" id="cd17546">
    <property type="entry name" value="REC_hyHK_CKI1_RcsC-like"/>
    <property type="match status" value="1"/>
</dbReference>
<dbReference type="Pfam" id="PF02518">
    <property type="entry name" value="HATPase_c"/>
    <property type="match status" value="2"/>
</dbReference>